<dbReference type="FunFam" id="1.10.150.390:FF:000004">
    <property type="entry name" value="DNA-directed RNA polymerase subunit"/>
    <property type="match status" value="1"/>
</dbReference>
<organism evidence="7 8">
    <name type="scientific">Cryomyces minteri</name>
    <dbReference type="NCBI Taxonomy" id="331657"/>
    <lineage>
        <taxon>Eukaryota</taxon>
        <taxon>Fungi</taxon>
        <taxon>Dikarya</taxon>
        <taxon>Ascomycota</taxon>
        <taxon>Pezizomycotina</taxon>
        <taxon>Dothideomycetes</taxon>
        <taxon>Dothideomycetes incertae sedis</taxon>
        <taxon>Cryomyces</taxon>
    </lineage>
</organism>
<dbReference type="SUPFAM" id="SSF64484">
    <property type="entry name" value="beta and beta-prime subunits of DNA dependent RNA-polymerase"/>
    <property type="match status" value="1"/>
</dbReference>
<dbReference type="Proteomes" id="UP000308768">
    <property type="component" value="Unassembled WGS sequence"/>
</dbReference>
<evidence type="ECO:0000313" key="8">
    <source>
        <dbReference type="Proteomes" id="UP000308768"/>
    </source>
</evidence>
<sequence length="81" mass="9293">LASFEKTPDHLFDAAFHMKRDRVEGVSECIIMGQSMSVGTGAMKVVRKMNFGKDDLRRRDSLFEDAFDGFTKQWKETQMGQ</sequence>
<keyword evidence="7" id="KW-0240">DNA-directed RNA polymerase</keyword>
<keyword evidence="2" id="KW-0479">Metal-binding</keyword>
<dbReference type="GO" id="GO:0003899">
    <property type="term" value="F:DNA-directed RNA polymerase activity"/>
    <property type="evidence" value="ECO:0007669"/>
    <property type="project" value="UniProtKB-EC"/>
</dbReference>
<dbReference type="Gene3D" id="1.10.150.390">
    <property type="match status" value="1"/>
</dbReference>
<keyword evidence="7" id="KW-0804">Transcription</keyword>
<comment type="caution">
    <text evidence="7">The sequence shown here is derived from an EMBL/GenBank/DDBJ whole genome shotgun (WGS) entry which is preliminary data.</text>
</comment>
<dbReference type="STRING" id="331657.A0A4U0XAF2"/>
<evidence type="ECO:0000256" key="2">
    <source>
        <dbReference type="ARBA" id="ARBA00022723"/>
    </source>
</evidence>
<name>A0A4U0XAF2_9PEZI</name>
<evidence type="ECO:0000313" key="7">
    <source>
        <dbReference type="EMBL" id="TKA73642.1"/>
    </source>
</evidence>
<keyword evidence="8" id="KW-1185">Reference proteome</keyword>
<feature type="non-terminal residue" evidence="7">
    <location>
        <position position="1"/>
    </location>
</feature>
<evidence type="ECO:0000256" key="6">
    <source>
        <dbReference type="ARBA" id="ARBA00048552"/>
    </source>
</evidence>
<evidence type="ECO:0000256" key="3">
    <source>
        <dbReference type="ARBA" id="ARBA00022833"/>
    </source>
</evidence>
<dbReference type="InterPro" id="IPR015700">
    <property type="entry name" value="RPC1"/>
</dbReference>
<dbReference type="PANTHER" id="PTHR48446:SF1">
    <property type="entry name" value="DNA-DIRECTED RNA POLYMERASE SUBUNIT BETA' N-TERMINAL SECTION"/>
    <property type="match status" value="1"/>
</dbReference>
<gene>
    <name evidence="7" type="ORF">B0A49_05189</name>
</gene>
<comment type="subcellular location">
    <subcellularLocation>
        <location evidence="1">Nucleus</location>
    </subcellularLocation>
</comment>
<dbReference type="GO" id="GO:0000428">
    <property type="term" value="C:DNA-directed RNA polymerase complex"/>
    <property type="evidence" value="ECO:0007669"/>
    <property type="project" value="UniProtKB-KW"/>
</dbReference>
<keyword evidence="4" id="KW-0460">Magnesium</keyword>
<dbReference type="AlphaFoldDB" id="A0A4U0XAF2"/>
<evidence type="ECO:0000256" key="1">
    <source>
        <dbReference type="ARBA" id="ARBA00004123"/>
    </source>
</evidence>
<proteinExistence type="predicted"/>
<keyword evidence="5" id="KW-0539">Nucleus</keyword>
<protein>
    <submittedName>
        <fullName evidence="7">DNA-directed RNA polymerase III subunit RPC1</fullName>
    </submittedName>
</protein>
<reference evidence="7 8" key="1">
    <citation type="submission" date="2017-03" db="EMBL/GenBank/DDBJ databases">
        <title>Genomes of endolithic fungi from Antarctica.</title>
        <authorList>
            <person name="Coleine C."/>
            <person name="Masonjones S."/>
            <person name="Stajich J.E."/>
        </authorList>
    </citation>
    <scope>NUCLEOTIDE SEQUENCE [LARGE SCALE GENOMIC DNA]</scope>
    <source>
        <strain evidence="7 8">CCFEE 5187</strain>
    </source>
</reference>
<accession>A0A4U0XAF2</accession>
<evidence type="ECO:0000256" key="5">
    <source>
        <dbReference type="ARBA" id="ARBA00023242"/>
    </source>
</evidence>
<comment type="catalytic activity">
    <reaction evidence="6">
        <text>RNA(n) + a ribonucleoside 5'-triphosphate = RNA(n+1) + diphosphate</text>
        <dbReference type="Rhea" id="RHEA:21248"/>
        <dbReference type="Rhea" id="RHEA-COMP:14527"/>
        <dbReference type="Rhea" id="RHEA-COMP:17342"/>
        <dbReference type="ChEBI" id="CHEBI:33019"/>
        <dbReference type="ChEBI" id="CHEBI:61557"/>
        <dbReference type="ChEBI" id="CHEBI:140395"/>
        <dbReference type="EC" id="2.7.7.6"/>
    </reaction>
</comment>
<dbReference type="GO" id="GO:0005634">
    <property type="term" value="C:nucleus"/>
    <property type="evidence" value="ECO:0007669"/>
    <property type="project" value="UniProtKB-SubCell"/>
</dbReference>
<keyword evidence="3" id="KW-0862">Zinc</keyword>
<dbReference type="PANTHER" id="PTHR48446">
    <property type="entry name" value="DNA-DIRECTED RNA POLYMERASE SUBUNIT BETA' N-TERMINAL SECTION"/>
    <property type="match status" value="1"/>
</dbReference>
<dbReference type="OrthoDB" id="270392at2759"/>
<evidence type="ECO:0000256" key="4">
    <source>
        <dbReference type="ARBA" id="ARBA00022842"/>
    </source>
</evidence>
<dbReference type="EMBL" id="NAJN01000417">
    <property type="protein sequence ID" value="TKA73642.1"/>
    <property type="molecule type" value="Genomic_DNA"/>
</dbReference>
<dbReference type="GO" id="GO:0046872">
    <property type="term" value="F:metal ion binding"/>
    <property type="evidence" value="ECO:0007669"/>
    <property type="project" value="UniProtKB-KW"/>
</dbReference>